<proteinExistence type="inferred from homology"/>
<comment type="caution">
    <text evidence="6">The sequence shown here is derived from an EMBL/GenBank/DDBJ whole genome shotgun (WGS) entry which is preliminary data.</text>
</comment>
<dbReference type="Proteomes" id="UP000575985">
    <property type="component" value="Unassembled WGS sequence"/>
</dbReference>
<name>A0A853BGX2_9ACTN</name>
<keyword evidence="7" id="KW-1185">Reference proteome</keyword>
<evidence type="ECO:0000313" key="6">
    <source>
        <dbReference type="EMBL" id="NYI94280.1"/>
    </source>
</evidence>
<gene>
    <name evidence="6" type="ORF">HNR12_000557</name>
</gene>
<dbReference type="RefSeq" id="WP_179765960.1">
    <property type="nucleotide sequence ID" value="NZ_JACCFO010000001.1"/>
</dbReference>
<dbReference type="AlphaFoldDB" id="A0A853BGX2"/>
<protein>
    <submittedName>
        <fullName evidence="6">TnpA family transposase</fullName>
    </submittedName>
</protein>
<dbReference type="InterPro" id="IPR047653">
    <property type="entry name" value="Tn3-like_transpos"/>
</dbReference>
<evidence type="ECO:0000259" key="5">
    <source>
        <dbReference type="Pfam" id="PF01526"/>
    </source>
</evidence>
<accession>A0A853BGX2</accession>
<keyword evidence="2" id="KW-0815">Transposition</keyword>
<dbReference type="Pfam" id="PF01526">
    <property type="entry name" value="DDE_Tnp_Tn3"/>
    <property type="match status" value="1"/>
</dbReference>
<evidence type="ECO:0000256" key="1">
    <source>
        <dbReference type="ARBA" id="ARBA00009402"/>
    </source>
</evidence>
<keyword evidence="3" id="KW-0238">DNA-binding</keyword>
<sequence length="503" mass="55128">MTGEDWQASRPRVLTALGLEDEPAAHLAEMASALDAGFHRVLVGLGANTAVQFDSGRLRVEPLEALAEPPLMKEFRALVSAMMPRLDFPELLMEVTGRTGLARDFTHISGGEAHMDGFEVSLCALLVAEACNIGLPPVVKPGVDALSTHRLQQVDQGYVRAETISAANARLIKAQADIGIVASWGGGLIASADGMRFVVPTPNLHARANPKYFGLRKRGATWLNVVNDRVMGLGGVVVPGTLRDSMFILDAIHARDGGPKPDMVVTDTASYSDIVFGLFAICGYQFSPRIADLGDTRLWRTNTRAVYGPLDSMSRHTVRLDRIRAHWEDMLRVAGSLTTGTVRAYDLVRMLSRDGRPTGLGDAFAHYGRIFKTLHLLQFLNDEGYRRMITAQLNVSEARHGLARKICFGNRGELKQRYREGLEDQLGALGLALNAVVWWNSLYIDAAVTRLRADGFPATEDMCARLSPLGYEHINFLGSYSFPHPDVEGGLRPLRDPDADQEQ</sequence>
<evidence type="ECO:0000313" key="7">
    <source>
        <dbReference type="Proteomes" id="UP000575985"/>
    </source>
</evidence>
<evidence type="ECO:0000256" key="4">
    <source>
        <dbReference type="ARBA" id="ARBA00023172"/>
    </source>
</evidence>
<dbReference type="InterPro" id="IPR002513">
    <property type="entry name" value="Tn3_Tnp_DDE_dom"/>
</dbReference>
<evidence type="ECO:0000256" key="3">
    <source>
        <dbReference type="ARBA" id="ARBA00023125"/>
    </source>
</evidence>
<dbReference type="GO" id="GO:0004803">
    <property type="term" value="F:transposase activity"/>
    <property type="evidence" value="ECO:0007669"/>
    <property type="project" value="InterPro"/>
</dbReference>
<dbReference type="EMBL" id="JACCFO010000001">
    <property type="protein sequence ID" value="NYI94280.1"/>
    <property type="molecule type" value="Genomic_DNA"/>
</dbReference>
<organism evidence="6 7">
    <name type="scientific">Streptomonospora nanhaiensis</name>
    <dbReference type="NCBI Taxonomy" id="1323731"/>
    <lineage>
        <taxon>Bacteria</taxon>
        <taxon>Bacillati</taxon>
        <taxon>Actinomycetota</taxon>
        <taxon>Actinomycetes</taxon>
        <taxon>Streptosporangiales</taxon>
        <taxon>Nocardiopsidaceae</taxon>
        <taxon>Streptomonospora</taxon>
    </lineage>
</organism>
<comment type="similarity">
    <text evidence="1">Belongs to the transposase 7 family.</text>
</comment>
<evidence type="ECO:0000256" key="2">
    <source>
        <dbReference type="ARBA" id="ARBA00022578"/>
    </source>
</evidence>
<dbReference type="GO" id="GO:0006313">
    <property type="term" value="P:DNA transposition"/>
    <property type="evidence" value="ECO:0007669"/>
    <property type="project" value="InterPro"/>
</dbReference>
<dbReference type="GO" id="GO:0003677">
    <property type="term" value="F:DNA binding"/>
    <property type="evidence" value="ECO:0007669"/>
    <property type="project" value="UniProtKB-KW"/>
</dbReference>
<feature type="domain" description="Tn3 transposase DDE" evidence="5">
    <location>
        <begin position="90"/>
        <end position="480"/>
    </location>
</feature>
<dbReference type="NCBIfam" id="NF033527">
    <property type="entry name" value="transpos_Tn3"/>
    <property type="match status" value="1"/>
</dbReference>
<reference evidence="6 7" key="1">
    <citation type="submission" date="2020-07" db="EMBL/GenBank/DDBJ databases">
        <title>Sequencing the genomes of 1000 actinobacteria strains.</title>
        <authorList>
            <person name="Klenk H.-P."/>
        </authorList>
    </citation>
    <scope>NUCLEOTIDE SEQUENCE [LARGE SCALE GENOMIC DNA]</scope>
    <source>
        <strain evidence="6 7">DSM 45927</strain>
    </source>
</reference>
<keyword evidence="4" id="KW-0233">DNA recombination</keyword>